<organism evidence="13 14">
    <name type="scientific">Paralvinella palmiformis</name>
    <dbReference type="NCBI Taxonomy" id="53620"/>
    <lineage>
        <taxon>Eukaryota</taxon>
        <taxon>Metazoa</taxon>
        <taxon>Spiralia</taxon>
        <taxon>Lophotrochozoa</taxon>
        <taxon>Annelida</taxon>
        <taxon>Polychaeta</taxon>
        <taxon>Sedentaria</taxon>
        <taxon>Canalipalpata</taxon>
        <taxon>Terebellida</taxon>
        <taxon>Terebelliformia</taxon>
        <taxon>Alvinellidae</taxon>
        <taxon>Paralvinella</taxon>
    </lineage>
</organism>
<feature type="binding site" evidence="8">
    <location>
        <position position="61"/>
    </location>
    <ligand>
        <name>Na(+)</name>
        <dbReference type="ChEBI" id="CHEBI:29101"/>
        <label>1</label>
    </ligand>
</feature>
<dbReference type="GO" id="GO:0089718">
    <property type="term" value="P:amino acid import across plasma membrane"/>
    <property type="evidence" value="ECO:0007669"/>
    <property type="project" value="TreeGrafter"/>
</dbReference>
<feature type="transmembrane region" description="Helical" evidence="12">
    <location>
        <begin position="242"/>
        <end position="268"/>
    </location>
</feature>
<feature type="compositionally biased region" description="Basic and acidic residues" evidence="11">
    <location>
        <begin position="604"/>
        <end position="615"/>
    </location>
</feature>
<comment type="caution">
    <text evidence="13">The sequence shown here is derived from an EMBL/GenBank/DDBJ whole genome shotgun (WGS) entry which is preliminary data.</text>
</comment>
<evidence type="ECO:0000256" key="2">
    <source>
        <dbReference type="ARBA" id="ARBA00006459"/>
    </source>
</evidence>
<dbReference type="PROSITE" id="PS00610">
    <property type="entry name" value="NA_NEUROTRAN_SYMP_1"/>
    <property type="match status" value="1"/>
</dbReference>
<dbReference type="Pfam" id="PF00209">
    <property type="entry name" value="SNF"/>
    <property type="match status" value="2"/>
</dbReference>
<keyword evidence="3 10" id="KW-0813">Transport</keyword>
<feature type="compositionally biased region" description="Basic and acidic residues" evidence="11">
    <location>
        <begin position="563"/>
        <end position="597"/>
    </location>
</feature>
<dbReference type="EMBL" id="JAODUP010000246">
    <property type="protein sequence ID" value="KAK2155209.1"/>
    <property type="molecule type" value="Genomic_DNA"/>
</dbReference>
<evidence type="ECO:0000256" key="5">
    <source>
        <dbReference type="ARBA" id="ARBA00022989"/>
    </source>
</evidence>
<evidence type="ECO:0000313" key="14">
    <source>
        <dbReference type="Proteomes" id="UP001208570"/>
    </source>
</evidence>
<evidence type="ECO:0000313" key="13">
    <source>
        <dbReference type="EMBL" id="KAK2155209.1"/>
    </source>
</evidence>
<keyword evidence="8" id="KW-0479">Metal-binding</keyword>
<feature type="region of interest" description="Disordered" evidence="11">
    <location>
        <begin position="521"/>
        <end position="542"/>
    </location>
</feature>
<evidence type="ECO:0000256" key="9">
    <source>
        <dbReference type="PIRSR" id="PIRSR600175-2"/>
    </source>
</evidence>
<evidence type="ECO:0000256" key="6">
    <source>
        <dbReference type="ARBA" id="ARBA00023136"/>
    </source>
</evidence>
<dbReference type="PANTHER" id="PTHR11616:SF321">
    <property type="entry name" value="SODIUM-DEPENDENT NUTRIENT AMINO ACID TRANSPORTER 1-RELATED"/>
    <property type="match status" value="1"/>
</dbReference>
<dbReference type="GO" id="GO:0046872">
    <property type="term" value="F:metal ion binding"/>
    <property type="evidence" value="ECO:0007669"/>
    <property type="project" value="UniProtKB-KW"/>
</dbReference>
<gene>
    <name evidence="13" type="ORF">LSH36_246g04045</name>
</gene>
<feature type="binding site" evidence="8">
    <location>
        <position position="57"/>
    </location>
    <ligand>
        <name>Na(+)</name>
        <dbReference type="ChEBI" id="CHEBI:29101"/>
        <label>1</label>
    </ligand>
</feature>
<keyword evidence="9" id="KW-1015">Disulfide bond</keyword>
<evidence type="ECO:0000256" key="8">
    <source>
        <dbReference type="PIRSR" id="PIRSR600175-1"/>
    </source>
</evidence>
<feature type="binding site" evidence="8">
    <location>
        <position position="317"/>
    </location>
    <ligand>
        <name>Na(+)</name>
        <dbReference type="ChEBI" id="CHEBI:29101"/>
        <label>1</label>
    </ligand>
</feature>
<dbReference type="InterPro" id="IPR000175">
    <property type="entry name" value="Na/ntran_symport"/>
</dbReference>
<feature type="binding site" evidence="8">
    <location>
        <position position="56"/>
    </location>
    <ligand>
        <name>Na(+)</name>
        <dbReference type="ChEBI" id="CHEBI:29101"/>
        <label>1</label>
    </ligand>
</feature>
<feature type="transmembrane region" description="Helical" evidence="12">
    <location>
        <begin position="301"/>
        <end position="322"/>
    </location>
</feature>
<comment type="subcellular location">
    <subcellularLocation>
        <location evidence="1">Membrane</location>
        <topology evidence="1">Multi-pass membrane protein</topology>
    </subcellularLocation>
</comment>
<reference evidence="13" key="1">
    <citation type="journal article" date="2023" name="Mol. Biol. Evol.">
        <title>Third-Generation Sequencing Reveals the Adaptive Role of the Epigenome in Three Deep-Sea Polychaetes.</title>
        <authorList>
            <person name="Perez M."/>
            <person name="Aroh O."/>
            <person name="Sun Y."/>
            <person name="Lan Y."/>
            <person name="Juniper S.K."/>
            <person name="Young C.R."/>
            <person name="Angers B."/>
            <person name="Qian P.Y."/>
        </authorList>
    </citation>
    <scope>NUCLEOTIDE SEQUENCE</scope>
    <source>
        <strain evidence="13">P08H-3</strain>
    </source>
</reference>
<keyword evidence="8" id="KW-0915">Sodium</keyword>
<feature type="binding site" evidence="8">
    <location>
        <position position="248"/>
    </location>
    <ligand>
        <name>Na(+)</name>
        <dbReference type="ChEBI" id="CHEBI:29101"/>
        <label>1</label>
    </ligand>
</feature>
<dbReference type="PROSITE" id="PS00754">
    <property type="entry name" value="NA_NEUROTRAN_SYMP_2"/>
    <property type="match status" value="1"/>
</dbReference>
<evidence type="ECO:0000256" key="11">
    <source>
        <dbReference type="SAM" id="MobiDB-lite"/>
    </source>
</evidence>
<dbReference type="AlphaFoldDB" id="A0AAD9JL48"/>
<feature type="binding site" evidence="8">
    <location>
        <position position="316"/>
    </location>
    <ligand>
        <name>Na(+)</name>
        <dbReference type="ChEBI" id="CHEBI:29101"/>
        <label>1</label>
    </ligand>
</feature>
<feature type="transmembrane region" description="Helical" evidence="12">
    <location>
        <begin position="48"/>
        <end position="65"/>
    </location>
</feature>
<evidence type="ECO:0000256" key="7">
    <source>
        <dbReference type="ARBA" id="ARBA00023180"/>
    </source>
</evidence>
<dbReference type="PROSITE" id="PS50267">
    <property type="entry name" value="NA_NEUROTRAN_SYMP_3"/>
    <property type="match status" value="1"/>
</dbReference>
<dbReference type="GO" id="GO:0005886">
    <property type="term" value="C:plasma membrane"/>
    <property type="evidence" value="ECO:0007669"/>
    <property type="project" value="TreeGrafter"/>
</dbReference>
<evidence type="ECO:0000256" key="4">
    <source>
        <dbReference type="ARBA" id="ARBA00022692"/>
    </source>
</evidence>
<feature type="disulfide bond" evidence="9">
    <location>
        <begin position="159"/>
        <end position="168"/>
    </location>
</feature>
<keyword evidence="14" id="KW-1185">Reference proteome</keyword>
<dbReference type="PRINTS" id="PR00176">
    <property type="entry name" value="NANEUSMPORT"/>
</dbReference>
<sequence length="615" mass="69084">MQCPPTEGVPLVGVVIMKDTKDGDVSHRRRRRYSSGGNRETWTRKVEYLFAALGYAVGLGNIWRFPYLCYRNGGGAFLFPYFIALILVGFPVLFLEMAFGQFASLGTLTIWRISPLFKGIGFAIIIVMMLINTYYNVLNAYALYYMFASITNELPWSQCGQKWNTNKCTAARCPLFVRGVTLPGSLDGIIYYLKPDFKALGRLEVWGEAGAQLTASLTLGGGGWITLSSYNRFRNNCGRDAILVGIGNALTSLYSGFVIFSVLGYMAWVKGVDVDVVTRKGSGLAFIAYPEGLALIPGAPFWAICFFFMMFTVGLDSLFGQVETIASGIIDEYPDLLRPHRKLFTGVLCTFMFLLGIPFVTQGGMYIVTLMDWYSLLLSFSIISLFEIIVVIYVYGYKQFAGDIEVMLGHKPSYYYMVTWYGITPITILLIIAFLAAKNAAPTYGSYQFPPYALHIGWVIALCPCSLILLTMIIQFFKRVHTTQDFKDLIYSKDDRREIVKSLTSPTIEWGPALPEDRHRYSSSSSFKKHHPSGDTQGTQGSDDVFANAVELQAITVQDKDRLVHFEDESKKKENERENKEADNQKAENDDNAKDDNKLEDEEKQLLGKKDVEKS</sequence>
<feature type="binding site" evidence="8">
    <location>
        <position position="216"/>
    </location>
    <ligand>
        <name>Na(+)</name>
        <dbReference type="ChEBI" id="CHEBI:29101"/>
        <label>1</label>
    </ligand>
</feature>
<keyword evidence="6 12" id="KW-0472">Membrane</keyword>
<feature type="transmembrane region" description="Helical" evidence="12">
    <location>
        <begin position="77"/>
        <end position="95"/>
    </location>
</feature>
<feature type="transmembrane region" description="Helical" evidence="12">
    <location>
        <begin position="414"/>
        <end position="436"/>
    </location>
</feature>
<accession>A0AAD9JL48</accession>
<feature type="transmembrane region" description="Helical" evidence="12">
    <location>
        <begin position="456"/>
        <end position="477"/>
    </location>
</feature>
<keyword evidence="5 12" id="KW-1133">Transmembrane helix</keyword>
<feature type="transmembrane region" description="Helical" evidence="12">
    <location>
        <begin position="343"/>
        <end position="361"/>
    </location>
</feature>
<evidence type="ECO:0000256" key="1">
    <source>
        <dbReference type="ARBA" id="ARBA00004141"/>
    </source>
</evidence>
<evidence type="ECO:0000256" key="12">
    <source>
        <dbReference type="SAM" id="Phobius"/>
    </source>
</evidence>
<dbReference type="GO" id="GO:0005283">
    <property type="term" value="F:amino acid:sodium symporter activity"/>
    <property type="evidence" value="ECO:0007669"/>
    <property type="project" value="TreeGrafter"/>
</dbReference>
<feature type="transmembrane region" description="Helical" evidence="12">
    <location>
        <begin position="116"/>
        <end position="135"/>
    </location>
</feature>
<feature type="region of interest" description="Disordered" evidence="11">
    <location>
        <begin position="563"/>
        <end position="615"/>
    </location>
</feature>
<dbReference type="SUPFAM" id="SSF161070">
    <property type="entry name" value="SNF-like"/>
    <property type="match status" value="1"/>
</dbReference>
<evidence type="ECO:0000256" key="10">
    <source>
        <dbReference type="RuleBase" id="RU003732"/>
    </source>
</evidence>
<protein>
    <recommendedName>
        <fullName evidence="10">Transporter</fullName>
    </recommendedName>
</protein>
<keyword evidence="7" id="KW-0325">Glycoprotein</keyword>
<dbReference type="PANTHER" id="PTHR11616">
    <property type="entry name" value="SODIUM/CHLORIDE DEPENDENT TRANSPORTER"/>
    <property type="match status" value="1"/>
</dbReference>
<keyword evidence="10" id="KW-0769">Symport</keyword>
<name>A0AAD9JL48_9ANNE</name>
<feature type="transmembrane region" description="Helical" evidence="12">
    <location>
        <begin position="373"/>
        <end position="394"/>
    </location>
</feature>
<proteinExistence type="inferred from homology"/>
<dbReference type="Proteomes" id="UP001208570">
    <property type="component" value="Unassembled WGS sequence"/>
</dbReference>
<comment type="similarity">
    <text evidence="2 10">Belongs to the sodium:neurotransmitter symporter (SNF) (TC 2.A.22) family.</text>
</comment>
<keyword evidence="4 10" id="KW-0812">Transmembrane</keyword>
<evidence type="ECO:0000256" key="3">
    <source>
        <dbReference type="ARBA" id="ARBA00022448"/>
    </source>
</evidence>
<feature type="binding site" evidence="8">
    <location>
        <position position="54"/>
    </location>
    <ligand>
        <name>Na(+)</name>
        <dbReference type="ChEBI" id="CHEBI:29101"/>
        <label>1</label>
    </ligand>
</feature>
<dbReference type="InterPro" id="IPR037272">
    <property type="entry name" value="SNS_sf"/>
</dbReference>